<evidence type="ECO:0000256" key="6">
    <source>
        <dbReference type="ARBA" id="ARBA00022755"/>
    </source>
</evidence>
<gene>
    <name evidence="9" type="ORF">METZ01_LOCUS66738</name>
</gene>
<dbReference type="InterPro" id="IPR000836">
    <property type="entry name" value="PRTase_dom"/>
</dbReference>
<dbReference type="EC" id="2.4.2.14" evidence="3"/>
<dbReference type="InterPro" id="IPR029057">
    <property type="entry name" value="PRTase-like"/>
</dbReference>
<comment type="similarity">
    <text evidence="2">In the C-terminal section; belongs to the purine/pyrimidine phosphoribosyltransferase family.</text>
</comment>
<dbReference type="SUPFAM" id="SSF56235">
    <property type="entry name" value="N-terminal nucleophile aminohydrolases (Ntn hydrolases)"/>
    <property type="match status" value="1"/>
</dbReference>
<sequence length="496" mass="53177">MARSLNHCCGVFGIIGHSEAARLAYLGLYALQHRGQESSGIATANLGAMFVERGMGEVADVFDSERLDRLPGRAAIGHVRYSTAGASNLANSQPVRIESPCGSIALGHNGNLVNADQIRTHLEQEGSIFTSSSDTEVLLHLFARSKCDTVLDALTEALGQAEGAFTMTVLANDLLIGVRDSLGFRPLSIGHIDGAFVLASETCAFDLIGAQYIRDVQPGEMIQIGEEAVGSKVALEAAIAGPCAEAPGFRSIQPWSRQPERRCIFEHVYFARPDSRLFGAGVMDARKRMGNILAQEAPADADLIVPVPDGGTFAALGYSSESGLPFEPALIRNHYVGRTFIEPRQSIRHFGVKVKLNPVESVTNGKRIVLIDDSIVRGTTSAKIVEMMRTAGAREVHVRVSSPPYISPCYYGIDTPHREDLVAANHSVEEIREQIGADSLAYLSHAGLQRSLPGGDVSYCDACFTGEYPTPLGSELKSQKELFEPVGAGPAKINSS</sequence>
<dbReference type="PROSITE" id="PS51278">
    <property type="entry name" value="GATASE_TYPE_2"/>
    <property type="match status" value="1"/>
</dbReference>
<evidence type="ECO:0000256" key="1">
    <source>
        <dbReference type="ARBA" id="ARBA00005209"/>
    </source>
</evidence>
<dbReference type="InterPro" id="IPR017932">
    <property type="entry name" value="GATase_2_dom"/>
</dbReference>
<dbReference type="GO" id="GO:0004044">
    <property type="term" value="F:amidophosphoribosyltransferase activity"/>
    <property type="evidence" value="ECO:0007669"/>
    <property type="project" value="UniProtKB-EC"/>
</dbReference>
<organism evidence="9">
    <name type="scientific">marine metagenome</name>
    <dbReference type="NCBI Taxonomy" id="408172"/>
    <lineage>
        <taxon>unclassified sequences</taxon>
        <taxon>metagenomes</taxon>
        <taxon>ecological metagenomes</taxon>
    </lineage>
</organism>
<dbReference type="GO" id="GO:0006189">
    <property type="term" value="P:'de novo' IMP biosynthetic process"/>
    <property type="evidence" value="ECO:0007669"/>
    <property type="project" value="UniProtKB-UniPathway"/>
</dbReference>
<keyword evidence="4" id="KW-0328">Glycosyltransferase</keyword>
<evidence type="ECO:0000256" key="7">
    <source>
        <dbReference type="ARBA" id="ARBA00022962"/>
    </source>
</evidence>
<dbReference type="InterPro" id="IPR005854">
    <property type="entry name" value="PurF"/>
</dbReference>
<reference evidence="9" key="1">
    <citation type="submission" date="2018-05" db="EMBL/GenBank/DDBJ databases">
        <authorList>
            <person name="Lanie J.A."/>
            <person name="Ng W.-L."/>
            <person name="Kazmierczak K.M."/>
            <person name="Andrzejewski T.M."/>
            <person name="Davidsen T.M."/>
            <person name="Wayne K.J."/>
            <person name="Tettelin H."/>
            <person name="Glass J.I."/>
            <person name="Rusch D."/>
            <person name="Podicherti R."/>
            <person name="Tsui H.-C.T."/>
            <person name="Winkler M.E."/>
        </authorList>
    </citation>
    <scope>NUCLEOTIDE SEQUENCE</scope>
</reference>
<dbReference type="NCBIfam" id="TIGR01134">
    <property type="entry name" value="purF"/>
    <property type="match status" value="1"/>
</dbReference>
<dbReference type="EMBL" id="UINC01004378">
    <property type="protein sequence ID" value="SVA13884.1"/>
    <property type="molecule type" value="Genomic_DNA"/>
</dbReference>
<proteinExistence type="inferred from homology"/>
<dbReference type="Gene3D" id="3.60.20.10">
    <property type="entry name" value="Glutamine Phosphoribosylpyrophosphate, subunit 1, domain 1"/>
    <property type="match status" value="1"/>
</dbReference>
<dbReference type="CDD" id="cd06223">
    <property type="entry name" value="PRTases_typeI"/>
    <property type="match status" value="1"/>
</dbReference>
<dbReference type="AlphaFoldDB" id="A0A381TDQ7"/>
<dbReference type="Gene3D" id="3.40.50.2020">
    <property type="match status" value="1"/>
</dbReference>
<evidence type="ECO:0000259" key="8">
    <source>
        <dbReference type="PROSITE" id="PS51278"/>
    </source>
</evidence>
<evidence type="ECO:0000313" key="9">
    <source>
        <dbReference type="EMBL" id="SVA13884.1"/>
    </source>
</evidence>
<dbReference type="Pfam" id="PF13522">
    <property type="entry name" value="GATase_6"/>
    <property type="match status" value="1"/>
</dbReference>
<dbReference type="UniPathway" id="UPA00074">
    <property type="reaction ID" value="UER00124"/>
</dbReference>
<evidence type="ECO:0000256" key="2">
    <source>
        <dbReference type="ARBA" id="ARBA00010138"/>
    </source>
</evidence>
<dbReference type="HAMAP" id="MF_01931">
    <property type="entry name" value="PurF"/>
    <property type="match status" value="1"/>
</dbReference>
<accession>A0A381TDQ7</accession>
<feature type="domain" description="Glutamine amidotransferase type-2" evidence="8">
    <location>
        <begin position="9"/>
        <end position="227"/>
    </location>
</feature>
<dbReference type="PANTHER" id="PTHR11907">
    <property type="entry name" value="AMIDOPHOSPHORIBOSYLTRANSFERASE"/>
    <property type="match status" value="1"/>
</dbReference>
<name>A0A381TDQ7_9ZZZZ</name>
<evidence type="ECO:0000256" key="4">
    <source>
        <dbReference type="ARBA" id="ARBA00022676"/>
    </source>
</evidence>
<keyword evidence="7" id="KW-0315">Glutamine amidotransferase</keyword>
<dbReference type="PIRSF" id="PIRSF000485">
    <property type="entry name" value="Amd_phspho_trans"/>
    <property type="match status" value="1"/>
</dbReference>
<dbReference type="SUPFAM" id="SSF53271">
    <property type="entry name" value="PRTase-like"/>
    <property type="match status" value="1"/>
</dbReference>
<comment type="pathway">
    <text evidence="1">Purine metabolism; IMP biosynthesis via de novo pathway; N(1)-(5-phospho-D-ribosyl)glycinamide from 5-phospho-alpha-D-ribose 1-diphosphate: step 1/2.</text>
</comment>
<protein>
    <recommendedName>
        <fullName evidence="3">amidophosphoribosyltransferase</fullName>
        <ecNumber evidence="3">2.4.2.14</ecNumber>
    </recommendedName>
</protein>
<dbReference type="InterPro" id="IPR035584">
    <property type="entry name" value="PurF_N"/>
</dbReference>
<dbReference type="GO" id="GO:0009113">
    <property type="term" value="P:purine nucleobase biosynthetic process"/>
    <property type="evidence" value="ECO:0007669"/>
    <property type="project" value="InterPro"/>
</dbReference>
<keyword evidence="6" id="KW-0658">Purine biosynthesis</keyword>
<dbReference type="InterPro" id="IPR029055">
    <property type="entry name" value="Ntn_hydrolases_N"/>
</dbReference>
<evidence type="ECO:0000256" key="3">
    <source>
        <dbReference type="ARBA" id="ARBA00011941"/>
    </source>
</evidence>
<dbReference type="CDD" id="cd00715">
    <property type="entry name" value="GPATase_N"/>
    <property type="match status" value="1"/>
</dbReference>
<evidence type="ECO:0000256" key="5">
    <source>
        <dbReference type="ARBA" id="ARBA00022679"/>
    </source>
</evidence>
<keyword evidence="5" id="KW-0808">Transferase</keyword>